<dbReference type="InterPro" id="IPR029001">
    <property type="entry name" value="ITPase-like_fam"/>
</dbReference>
<dbReference type="AlphaFoldDB" id="D1ARV9"/>
<reference evidence="3" key="1">
    <citation type="submission" date="2009-09" db="EMBL/GenBank/DDBJ databases">
        <title>The complete chromosome of Sebaldella termitidis ATCC 33386.</title>
        <authorList>
            <consortium name="US DOE Joint Genome Institute (JGI-PGF)"/>
            <person name="Lucas S."/>
            <person name="Copeland A."/>
            <person name="Lapidus A."/>
            <person name="Glavina del Rio T."/>
            <person name="Dalin E."/>
            <person name="Tice H."/>
            <person name="Bruce D."/>
            <person name="Goodwin L."/>
            <person name="Pitluck S."/>
            <person name="Kyrpides N."/>
            <person name="Mavromatis K."/>
            <person name="Ivanova N."/>
            <person name="Mikhailova N."/>
            <person name="Sims D."/>
            <person name="Meincke L."/>
            <person name="Brettin T."/>
            <person name="Detter J.C."/>
            <person name="Han C."/>
            <person name="Larimer F."/>
            <person name="Land M."/>
            <person name="Hauser L."/>
            <person name="Markowitz V."/>
            <person name="Cheng J.F."/>
            <person name="Hugenholtz P."/>
            <person name="Woyke T."/>
            <person name="Wu D."/>
            <person name="Eisen J.A."/>
        </authorList>
    </citation>
    <scope>NUCLEOTIDE SEQUENCE [LARGE SCALE GENOMIC DNA]</scope>
    <source>
        <strain evidence="3">ATCC 33386 / NCTC 11300</strain>
    </source>
</reference>
<dbReference type="Proteomes" id="UP000000845">
    <property type="component" value="Chromosome"/>
</dbReference>
<dbReference type="STRING" id="526218.Sterm_3761"/>
<dbReference type="SUPFAM" id="SSF52972">
    <property type="entry name" value="ITPase-like"/>
    <property type="match status" value="1"/>
</dbReference>
<dbReference type="GO" id="GO:0009143">
    <property type="term" value="P:nucleoside triphosphate catabolic process"/>
    <property type="evidence" value="ECO:0007669"/>
    <property type="project" value="InterPro"/>
</dbReference>
<gene>
    <name evidence="2" type="ordered locus">Sterm_3761</name>
</gene>
<sequence length="204" mass="23251">MKIIYGTKNKAKLEDMRKILGGLDLEITGLSDTGIILPDVDESGNDPLKNAEIKALAYYKILKMPVFSCDSGLFIEGLDENIQPGVHVRRVNGIYMSDNEMIEYYSKLAGTFSGKCKARYRNAICLIADEKNIFSYSGDDISGERFILSPFRHRIQTEGYPLDSISIHMKSGKYYVEMEEEKDSFGHEEGFRNFFEMVLKKIKQ</sequence>
<dbReference type="KEGG" id="str:Sterm_3761"/>
<evidence type="ECO:0000313" key="3">
    <source>
        <dbReference type="Proteomes" id="UP000000845"/>
    </source>
</evidence>
<keyword evidence="3" id="KW-1185">Reference proteome</keyword>
<name>D1ARV9_SEBTE</name>
<dbReference type="HOGENOM" id="CLU_1319065_0_0_0"/>
<organism evidence="2 3">
    <name type="scientific">Sebaldella termitidis (strain ATCC 33386 / NCTC 11300)</name>
    <dbReference type="NCBI Taxonomy" id="526218"/>
    <lineage>
        <taxon>Bacteria</taxon>
        <taxon>Fusobacteriati</taxon>
        <taxon>Fusobacteriota</taxon>
        <taxon>Fusobacteriia</taxon>
        <taxon>Fusobacteriales</taxon>
        <taxon>Leptotrichiaceae</taxon>
        <taxon>Sebaldella</taxon>
    </lineage>
</organism>
<keyword evidence="1" id="KW-0378">Hydrolase</keyword>
<dbReference type="InterPro" id="IPR002637">
    <property type="entry name" value="RdgB/HAM1"/>
</dbReference>
<dbReference type="GO" id="GO:0047429">
    <property type="term" value="F:nucleoside triphosphate diphosphatase activity"/>
    <property type="evidence" value="ECO:0007669"/>
    <property type="project" value="InterPro"/>
</dbReference>
<dbReference type="EMBL" id="CP001739">
    <property type="protein sequence ID" value="ACZ10595.1"/>
    <property type="molecule type" value="Genomic_DNA"/>
</dbReference>
<dbReference type="eggNOG" id="COG0127">
    <property type="taxonomic scope" value="Bacteria"/>
</dbReference>
<protein>
    <submittedName>
        <fullName evidence="2">Ham1 family protein</fullName>
    </submittedName>
</protein>
<dbReference type="RefSeq" id="WP_012863177.1">
    <property type="nucleotide sequence ID" value="NC_013517.1"/>
</dbReference>
<evidence type="ECO:0000313" key="2">
    <source>
        <dbReference type="EMBL" id="ACZ10595.1"/>
    </source>
</evidence>
<reference evidence="2 3" key="2">
    <citation type="journal article" date="2010" name="Stand. Genomic Sci.">
        <title>Complete genome sequence of Sebaldella termitidis type strain (NCTC 11300).</title>
        <authorList>
            <person name="Harmon-Smith M."/>
            <person name="Celia L."/>
            <person name="Chertkov O."/>
            <person name="Lapidus A."/>
            <person name="Copeland A."/>
            <person name="Glavina Del Rio T."/>
            <person name="Nolan M."/>
            <person name="Lucas S."/>
            <person name="Tice H."/>
            <person name="Cheng J.F."/>
            <person name="Han C."/>
            <person name="Detter J.C."/>
            <person name="Bruce D."/>
            <person name="Goodwin L."/>
            <person name="Pitluck S."/>
            <person name="Pati A."/>
            <person name="Liolios K."/>
            <person name="Ivanova N."/>
            <person name="Mavromatis K."/>
            <person name="Mikhailova N."/>
            <person name="Chen A."/>
            <person name="Palaniappan K."/>
            <person name="Land M."/>
            <person name="Hauser L."/>
            <person name="Chang Y.J."/>
            <person name="Jeffries C.D."/>
            <person name="Brettin T."/>
            <person name="Goker M."/>
            <person name="Beck B."/>
            <person name="Bristow J."/>
            <person name="Eisen J.A."/>
            <person name="Markowitz V."/>
            <person name="Hugenholtz P."/>
            <person name="Kyrpides N.C."/>
            <person name="Klenk H.P."/>
            <person name="Chen F."/>
        </authorList>
    </citation>
    <scope>NUCLEOTIDE SEQUENCE [LARGE SCALE GENOMIC DNA]</scope>
    <source>
        <strain evidence="3">ATCC 33386 / NCTC 11300</strain>
    </source>
</reference>
<dbReference type="Pfam" id="PF01725">
    <property type="entry name" value="Ham1p_like"/>
    <property type="match status" value="1"/>
</dbReference>
<dbReference type="Gene3D" id="3.90.950.10">
    <property type="match status" value="1"/>
</dbReference>
<accession>D1ARV9</accession>
<evidence type="ECO:0000256" key="1">
    <source>
        <dbReference type="ARBA" id="ARBA00022801"/>
    </source>
</evidence>
<proteinExistence type="predicted"/>